<evidence type="ECO:0000256" key="1">
    <source>
        <dbReference type="ARBA" id="ARBA00000452"/>
    </source>
</evidence>
<name>A0A1Y1I0T8_KLENI</name>
<evidence type="ECO:0000256" key="5">
    <source>
        <dbReference type="ARBA" id="ARBA00012064"/>
    </source>
</evidence>
<gene>
    <name evidence="7" type="ORF">KFL_001090330</name>
</gene>
<dbReference type="PANTHER" id="PTHR11941">
    <property type="entry name" value="ENOYL-COA HYDRATASE-RELATED"/>
    <property type="match status" value="1"/>
</dbReference>
<dbReference type="GO" id="GO:0004165">
    <property type="term" value="F:delta(3)-delta(2)-enoyl-CoA isomerase activity"/>
    <property type="evidence" value="ECO:0000318"/>
    <property type="project" value="GO_Central"/>
</dbReference>
<dbReference type="FunFam" id="3.90.226.10:FF:000049">
    <property type="entry name" value="Enoyl-CoA delta isomerase 3"/>
    <property type="match status" value="1"/>
</dbReference>
<proteinExistence type="inferred from homology"/>
<comment type="pathway">
    <text evidence="3">Lipid metabolism; fatty acid beta-oxidation.</text>
</comment>
<dbReference type="OrthoDB" id="410701at2759"/>
<dbReference type="STRING" id="105231.A0A1Y1I0T8"/>
<comment type="catalytic activity">
    <reaction evidence="2">
        <text>a (3E)-enoyl-CoA = a 4-saturated (2E)-enoyl-CoA</text>
        <dbReference type="Rhea" id="RHEA:45228"/>
        <dbReference type="ChEBI" id="CHEBI:58521"/>
        <dbReference type="ChEBI" id="CHEBI:85097"/>
        <dbReference type="EC" id="5.3.3.8"/>
    </reaction>
</comment>
<keyword evidence="6" id="KW-0443">Lipid metabolism</keyword>
<comment type="similarity">
    <text evidence="4">Belongs to the enoyl-CoA hydratase/isomerase family.</text>
</comment>
<dbReference type="SUPFAM" id="SSF52096">
    <property type="entry name" value="ClpP/crotonase"/>
    <property type="match status" value="1"/>
</dbReference>
<evidence type="ECO:0000256" key="2">
    <source>
        <dbReference type="ARBA" id="ARBA00000765"/>
    </source>
</evidence>
<dbReference type="Gene3D" id="3.90.226.10">
    <property type="entry name" value="2-enoyl-CoA Hydratase, Chain A, domain 1"/>
    <property type="match status" value="1"/>
</dbReference>
<dbReference type="PANTHER" id="PTHR11941:SF75">
    <property type="entry name" value="ENOYL-COA HYDRATASE_ISOMERASE FAMILY PROTEIN"/>
    <property type="match status" value="1"/>
</dbReference>
<reference evidence="7 8" key="1">
    <citation type="journal article" date="2014" name="Nat. Commun.">
        <title>Klebsormidium flaccidum genome reveals primary factors for plant terrestrial adaptation.</title>
        <authorList>
            <person name="Hori K."/>
            <person name="Maruyama F."/>
            <person name="Fujisawa T."/>
            <person name="Togashi T."/>
            <person name="Yamamoto N."/>
            <person name="Seo M."/>
            <person name="Sato S."/>
            <person name="Yamada T."/>
            <person name="Mori H."/>
            <person name="Tajima N."/>
            <person name="Moriyama T."/>
            <person name="Ikeuchi M."/>
            <person name="Watanabe M."/>
            <person name="Wada H."/>
            <person name="Kobayashi K."/>
            <person name="Saito M."/>
            <person name="Masuda T."/>
            <person name="Sasaki-Sekimoto Y."/>
            <person name="Mashiguchi K."/>
            <person name="Awai K."/>
            <person name="Shimojima M."/>
            <person name="Masuda S."/>
            <person name="Iwai M."/>
            <person name="Nobusawa T."/>
            <person name="Narise T."/>
            <person name="Kondo S."/>
            <person name="Saito H."/>
            <person name="Sato R."/>
            <person name="Murakawa M."/>
            <person name="Ihara Y."/>
            <person name="Oshima-Yamada Y."/>
            <person name="Ohtaka K."/>
            <person name="Satoh M."/>
            <person name="Sonobe K."/>
            <person name="Ishii M."/>
            <person name="Ohtani R."/>
            <person name="Kanamori-Sato M."/>
            <person name="Honoki R."/>
            <person name="Miyazaki D."/>
            <person name="Mochizuki H."/>
            <person name="Umetsu J."/>
            <person name="Higashi K."/>
            <person name="Shibata D."/>
            <person name="Kamiya Y."/>
            <person name="Sato N."/>
            <person name="Nakamura Y."/>
            <person name="Tabata S."/>
            <person name="Ida S."/>
            <person name="Kurokawa K."/>
            <person name="Ohta H."/>
        </authorList>
    </citation>
    <scope>NUCLEOTIDE SEQUENCE [LARGE SCALE GENOMIC DNA]</scope>
    <source>
        <strain evidence="7 8">NIES-2285</strain>
    </source>
</reference>
<dbReference type="EC" id="5.3.3.8" evidence="5"/>
<dbReference type="EMBL" id="DF237058">
    <property type="protein sequence ID" value="GAQ82386.1"/>
    <property type="molecule type" value="Genomic_DNA"/>
</dbReference>
<dbReference type="InterPro" id="IPR001753">
    <property type="entry name" value="Enoyl-CoA_hydra/iso"/>
</dbReference>
<dbReference type="Proteomes" id="UP000054558">
    <property type="component" value="Unassembled WGS sequence"/>
</dbReference>
<evidence type="ECO:0000256" key="4">
    <source>
        <dbReference type="ARBA" id="ARBA00005254"/>
    </source>
</evidence>
<dbReference type="OMA" id="ELITYHA"/>
<accession>A0A1Y1I0T8</accession>
<sequence length="237" mass="26067">MAVHLEKDGDVFVLRLVGEGEHRFNPTSMAAIHKALDEVEKSEGHVALVTTNDGRFFSNGLDLAWLQKNPTQLLSFMQSFMELLWRVLHFPVPTVAAINGHAAAGGFMLALAHDYRVMRTDKGVLYLSEVDIGLPLTPGMNAIVRCKMSPSVFRSAALFGTKFNGRDALKSELVDETGENIEATLAAAMTKAKQLAARKWERSVYKSLKLEMYKEALKALKEGGMGYGTKAGAFSRM</sequence>
<dbReference type="GO" id="GO:0006635">
    <property type="term" value="P:fatty acid beta-oxidation"/>
    <property type="evidence" value="ECO:0000318"/>
    <property type="project" value="GO_Central"/>
</dbReference>
<organism evidence="7 8">
    <name type="scientific">Klebsormidium nitens</name>
    <name type="common">Green alga</name>
    <name type="synonym">Ulothrix nitens</name>
    <dbReference type="NCBI Taxonomy" id="105231"/>
    <lineage>
        <taxon>Eukaryota</taxon>
        <taxon>Viridiplantae</taxon>
        <taxon>Streptophyta</taxon>
        <taxon>Klebsormidiophyceae</taxon>
        <taxon>Klebsormidiales</taxon>
        <taxon>Klebsormidiaceae</taxon>
        <taxon>Klebsormidium</taxon>
    </lineage>
</organism>
<dbReference type="AlphaFoldDB" id="A0A1Y1I0T8"/>
<evidence type="ECO:0000256" key="6">
    <source>
        <dbReference type="ARBA" id="ARBA00023098"/>
    </source>
</evidence>
<comment type="catalytic activity">
    <reaction evidence="1">
        <text>a (3Z)-enoyl-CoA = a 4-saturated (2E)-enoyl-CoA</text>
        <dbReference type="Rhea" id="RHEA:45900"/>
        <dbReference type="ChEBI" id="CHEBI:85097"/>
        <dbReference type="ChEBI" id="CHEBI:85489"/>
        <dbReference type="EC" id="5.3.3.8"/>
    </reaction>
</comment>
<keyword evidence="7" id="KW-0413">Isomerase</keyword>
<dbReference type="Pfam" id="PF00378">
    <property type="entry name" value="ECH_1"/>
    <property type="match status" value="1"/>
</dbReference>
<evidence type="ECO:0000313" key="7">
    <source>
        <dbReference type="EMBL" id="GAQ82386.1"/>
    </source>
</evidence>
<evidence type="ECO:0000256" key="3">
    <source>
        <dbReference type="ARBA" id="ARBA00005005"/>
    </source>
</evidence>
<keyword evidence="8" id="KW-1185">Reference proteome</keyword>
<dbReference type="InterPro" id="IPR029045">
    <property type="entry name" value="ClpP/crotonase-like_dom_sf"/>
</dbReference>
<dbReference type="CDD" id="cd06558">
    <property type="entry name" value="crotonase-like"/>
    <property type="match status" value="1"/>
</dbReference>
<protein>
    <recommendedName>
        <fullName evidence="5">Delta(3)-Delta(2)-enoyl-CoA isomerase</fullName>
        <ecNumber evidence="5">5.3.3.8</ecNumber>
    </recommendedName>
</protein>
<evidence type="ECO:0000313" key="8">
    <source>
        <dbReference type="Proteomes" id="UP000054558"/>
    </source>
</evidence>